<keyword evidence="5" id="KW-1185">Reference proteome</keyword>
<name>A0A2H3K6M2_WOLCO</name>
<dbReference type="PANTHER" id="PTHR43364:SF2">
    <property type="entry name" value="ARYL-ALCOHOL DEHYDROGENASE AAD10-RELATED"/>
    <property type="match status" value="1"/>
</dbReference>
<dbReference type="Pfam" id="PF00248">
    <property type="entry name" value="Aldo_ket_red"/>
    <property type="match status" value="1"/>
</dbReference>
<dbReference type="Gene3D" id="3.20.20.100">
    <property type="entry name" value="NADP-dependent oxidoreductase domain"/>
    <property type="match status" value="1"/>
</dbReference>
<sequence>MPRGVFDLAPEPPTKLGRHRQLAPIAGIHVSPICLGAMSIGDQWGSAGMGQMDRESSFKLLDAFYEAGGNFIDTANNYQEETSEKFIGEWMEARGVRDQMVIATKYTSNFKCIADIPQKTSYVGNGMKSLYVSVEASLKKLRTDYIDILYLHWWDWTCGVEEIMNGLHNLVTSRKVLYLGISDTPAWIVSKANMYARLTGKTPFVIYQGKWSILTRDFEREIIPMARSEGMALAPWEVLAGGRIRTDAEEERRRQTGEKGRMILSPEWERTPDERKVCQALEKVAAEVSAKSITSVAIAYVMQKAPYVFPIIGGRKVEHLMDNIEALNIALSPEQITYLESVLPFDAGFPYGMIGNGLDYNPFHRTAGQFEKWPTQQAIRPSSA</sequence>
<dbReference type="InterPro" id="IPR036812">
    <property type="entry name" value="NAD(P)_OxRdtase_dom_sf"/>
</dbReference>
<feature type="domain" description="NADP-dependent oxidoreductase" evidence="3">
    <location>
        <begin position="32"/>
        <end position="342"/>
    </location>
</feature>
<accession>A0A2H3K6M2</accession>
<dbReference type="PANTHER" id="PTHR43364">
    <property type="entry name" value="NADH-SPECIFIC METHYLGLYOXAL REDUCTASE-RELATED"/>
    <property type="match status" value="1"/>
</dbReference>
<comment type="similarity">
    <text evidence="2">Belongs to the aldo/keto reductase family. Aldo/keto reductase 2 subfamily.</text>
</comment>
<reference evidence="4 5" key="1">
    <citation type="journal article" date="2012" name="Science">
        <title>The Paleozoic origin of enzymatic lignin decomposition reconstructed from 31 fungal genomes.</title>
        <authorList>
            <person name="Floudas D."/>
            <person name="Binder M."/>
            <person name="Riley R."/>
            <person name="Barry K."/>
            <person name="Blanchette R.A."/>
            <person name="Henrissat B."/>
            <person name="Martinez A.T."/>
            <person name="Otillar R."/>
            <person name="Spatafora J.W."/>
            <person name="Yadav J.S."/>
            <person name="Aerts A."/>
            <person name="Benoit I."/>
            <person name="Boyd A."/>
            <person name="Carlson A."/>
            <person name="Copeland A."/>
            <person name="Coutinho P.M."/>
            <person name="de Vries R.P."/>
            <person name="Ferreira P."/>
            <person name="Findley K."/>
            <person name="Foster B."/>
            <person name="Gaskell J."/>
            <person name="Glotzer D."/>
            <person name="Gorecki P."/>
            <person name="Heitman J."/>
            <person name="Hesse C."/>
            <person name="Hori C."/>
            <person name="Igarashi K."/>
            <person name="Jurgens J.A."/>
            <person name="Kallen N."/>
            <person name="Kersten P."/>
            <person name="Kohler A."/>
            <person name="Kuees U."/>
            <person name="Kumar T.K.A."/>
            <person name="Kuo A."/>
            <person name="LaButti K."/>
            <person name="Larrondo L.F."/>
            <person name="Lindquist E."/>
            <person name="Ling A."/>
            <person name="Lombard V."/>
            <person name="Lucas S."/>
            <person name="Lundell T."/>
            <person name="Martin R."/>
            <person name="McLaughlin D.J."/>
            <person name="Morgenstern I."/>
            <person name="Morin E."/>
            <person name="Murat C."/>
            <person name="Nagy L.G."/>
            <person name="Nolan M."/>
            <person name="Ohm R.A."/>
            <person name="Patyshakuliyeva A."/>
            <person name="Rokas A."/>
            <person name="Ruiz-Duenas F.J."/>
            <person name="Sabat G."/>
            <person name="Salamov A."/>
            <person name="Samejima M."/>
            <person name="Schmutz J."/>
            <person name="Slot J.C."/>
            <person name="St John F."/>
            <person name="Stenlid J."/>
            <person name="Sun H."/>
            <person name="Sun S."/>
            <person name="Syed K."/>
            <person name="Tsang A."/>
            <person name="Wiebenga A."/>
            <person name="Young D."/>
            <person name="Pisabarro A."/>
            <person name="Eastwood D.C."/>
            <person name="Martin F."/>
            <person name="Cullen D."/>
            <person name="Grigoriev I.V."/>
            <person name="Hibbett D.S."/>
        </authorList>
    </citation>
    <scope>NUCLEOTIDE SEQUENCE [LARGE SCALE GENOMIC DNA]</scope>
    <source>
        <strain evidence="4 5">MD-104</strain>
    </source>
</reference>
<evidence type="ECO:0000256" key="2">
    <source>
        <dbReference type="ARBA" id="ARBA00038157"/>
    </source>
</evidence>
<dbReference type="InterPro" id="IPR050523">
    <property type="entry name" value="AKR_Detox_Biosynth"/>
</dbReference>
<protein>
    <submittedName>
        <fullName evidence="4">Arylalcohol dehydrogenase</fullName>
    </submittedName>
</protein>
<dbReference type="OMA" id="NSNFPAW"/>
<proteinExistence type="inferred from homology"/>
<dbReference type="Proteomes" id="UP000218811">
    <property type="component" value="Unassembled WGS sequence"/>
</dbReference>
<dbReference type="SUPFAM" id="SSF51430">
    <property type="entry name" value="NAD(P)-linked oxidoreductase"/>
    <property type="match status" value="1"/>
</dbReference>
<dbReference type="InterPro" id="IPR023210">
    <property type="entry name" value="NADP_OxRdtase_dom"/>
</dbReference>
<organism evidence="4 5">
    <name type="scientific">Wolfiporia cocos (strain MD-104)</name>
    <name type="common">Brown rot fungus</name>
    <dbReference type="NCBI Taxonomy" id="742152"/>
    <lineage>
        <taxon>Eukaryota</taxon>
        <taxon>Fungi</taxon>
        <taxon>Dikarya</taxon>
        <taxon>Basidiomycota</taxon>
        <taxon>Agaricomycotina</taxon>
        <taxon>Agaricomycetes</taxon>
        <taxon>Polyporales</taxon>
        <taxon>Phaeolaceae</taxon>
        <taxon>Wolfiporia</taxon>
    </lineage>
</organism>
<dbReference type="AlphaFoldDB" id="A0A2H3K6M2"/>
<keyword evidence="1" id="KW-0560">Oxidoreductase</keyword>
<gene>
    <name evidence="4" type="ORF">WOLCODRAFT_123011</name>
</gene>
<evidence type="ECO:0000313" key="5">
    <source>
        <dbReference type="Proteomes" id="UP000218811"/>
    </source>
</evidence>
<dbReference type="GO" id="GO:0016491">
    <property type="term" value="F:oxidoreductase activity"/>
    <property type="evidence" value="ECO:0007669"/>
    <property type="project" value="UniProtKB-KW"/>
</dbReference>
<evidence type="ECO:0000256" key="1">
    <source>
        <dbReference type="ARBA" id="ARBA00023002"/>
    </source>
</evidence>
<dbReference type="STRING" id="742152.A0A2H3K6M2"/>
<dbReference type="EMBL" id="KB468157">
    <property type="protein sequence ID" value="PCH44087.1"/>
    <property type="molecule type" value="Genomic_DNA"/>
</dbReference>
<dbReference type="OrthoDB" id="48988at2759"/>
<evidence type="ECO:0000259" key="3">
    <source>
        <dbReference type="Pfam" id="PF00248"/>
    </source>
</evidence>
<evidence type="ECO:0000313" key="4">
    <source>
        <dbReference type="EMBL" id="PCH44087.1"/>
    </source>
</evidence>